<evidence type="ECO:0000313" key="5">
    <source>
        <dbReference type="Proteomes" id="UP001205506"/>
    </source>
</evidence>
<organism evidence="4 5">
    <name type="scientific">Segatella copri</name>
    <dbReference type="NCBI Taxonomy" id="165179"/>
    <lineage>
        <taxon>Bacteria</taxon>
        <taxon>Pseudomonadati</taxon>
        <taxon>Bacteroidota</taxon>
        <taxon>Bacteroidia</taxon>
        <taxon>Bacteroidales</taxon>
        <taxon>Prevotellaceae</taxon>
        <taxon>Segatella</taxon>
    </lineage>
</organism>
<protein>
    <submittedName>
        <fullName evidence="4">RNA-directed DNA polymerase</fullName>
    </submittedName>
</protein>
<evidence type="ECO:0000259" key="3">
    <source>
        <dbReference type="PROSITE" id="PS50878"/>
    </source>
</evidence>
<dbReference type="PANTHER" id="PTHR34047:SF8">
    <property type="entry name" value="PROTEIN YKFC"/>
    <property type="match status" value="1"/>
</dbReference>
<dbReference type="InterPro" id="IPR000477">
    <property type="entry name" value="RT_dom"/>
</dbReference>
<keyword evidence="4" id="KW-0695">RNA-directed DNA polymerase</keyword>
<evidence type="ECO:0000256" key="1">
    <source>
        <dbReference type="ARBA" id="ARBA00034120"/>
    </source>
</evidence>
<feature type="compositionally biased region" description="Basic and acidic residues" evidence="2">
    <location>
        <begin position="334"/>
        <end position="350"/>
    </location>
</feature>
<dbReference type="SUPFAM" id="SSF56672">
    <property type="entry name" value="DNA/RNA polymerases"/>
    <property type="match status" value="1"/>
</dbReference>
<dbReference type="CDD" id="cd01646">
    <property type="entry name" value="RT_Bac_retron_I"/>
    <property type="match status" value="1"/>
</dbReference>
<evidence type="ECO:0000256" key="2">
    <source>
        <dbReference type="SAM" id="MobiDB-lite"/>
    </source>
</evidence>
<dbReference type="Pfam" id="PF00078">
    <property type="entry name" value="RVT_1"/>
    <property type="match status" value="1"/>
</dbReference>
<comment type="caution">
    <text evidence="4">The sequence shown here is derived from an EMBL/GenBank/DDBJ whole genome shotgun (WGS) entry which is preliminary data.</text>
</comment>
<dbReference type="RefSeq" id="WP_254969994.1">
    <property type="nucleotide sequence ID" value="NZ_JANDWU010000012.1"/>
</dbReference>
<name>A0AAW5IAI4_9BACT</name>
<dbReference type="Proteomes" id="UP001205506">
    <property type="component" value="Unassembled WGS sequence"/>
</dbReference>
<feature type="domain" description="Reverse transcriptase" evidence="3">
    <location>
        <begin position="1"/>
        <end position="271"/>
    </location>
</feature>
<dbReference type="InterPro" id="IPR051083">
    <property type="entry name" value="GrpII_Intron_Splice-Mob/Def"/>
</dbReference>
<sequence length="388" mass="46704">MKREGYVMDRVRSWKNIKKATHKSQLGKKRKYGVVKFNKSRRQNMLELRDMFDNLTYRTSEYQRFTIKADQGKIREIFKLPYYPDRIAHHAIVNVIEYKRVRSFIRDTFCCIKGRGLMDGTNRLQAALRHNQEETKYCLKIDIRKFFPSVHPEIMSREFHRLYKDEKFLTIMDDIIFSVDSGLPIGSLTSQLMSNVYMSPLDHYIKDKLGVKFYFRYCDDIVVLSSHKGYLKWILREIKKFVSEHLGLEIKNTEQIFEVEKIGIDFLGYRFFHEHRLLRKSIKKNFCKSMKNVKTEQRLQDILASYKGWCEHGNCRRLWKLQTGLNTYILPSQKPKEPKKKTDNKPKAGESMRTIRNRRRYFRRLDECEQIMIDNYNEARRKYYTDAV</sequence>
<dbReference type="AlphaFoldDB" id="A0AAW5IAI4"/>
<feature type="region of interest" description="Disordered" evidence="2">
    <location>
        <begin position="330"/>
        <end position="353"/>
    </location>
</feature>
<dbReference type="EMBL" id="JANDWU010000012">
    <property type="protein sequence ID" value="MCP9549447.1"/>
    <property type="molecule type" value="Genomic_DNA"/>
</dbReference>
<dbReference type="PROSITE" id="PS50878">
    <property type="entry name" value="RT_POL"/>
    <property type="match status" value="1"/>
</dbReference>
<gene>
    <name evidence="4" type="ORF">NNC68_08165</name>
</gene>
<reference evidence="4" key="1">
    <citation type="submission" date="2022-07" db="EMBL/GenBank/DDBJ databases">
        <title>Prevotella copri.</title>
        <authorList>
            <person name="Yang C."/>
        </authorList>
    </citation>
    <scope>NUCLEOTIDE SEQUENCE</scope>
    <source>
        <strain evidence="4">HF1805</strain>
    </source>
</reference>
<dbReference type="PANTHER" id="PTHR34047">
    <property type="entry name" value="NUCLEAR INTRON MATURASE 1, MITOCHONDRIAL-RELATED"/>
    <property type="match status" value="1"/>
</dbReference>
<accession>A0AAW5IAI4</accession>
<comment type="similarity">
    <text evidence="1">Belongs to the bacterial reverse transcriptase family.</text>
</comment>
<keyword evidence="4" id="KW-0548">Nucleotidyltransferase</keyword>
<evidence type="ECO:0000313" key="4">
    <source>
        <dbReference type="EMBL" id="MCP9549447.1"/>
    </source>
</evidence>
<dbReference type="GO" id="GO:0003964">
    <property type="term" value="F:RNA-directed DNA polymerase activity"/>
    <property type="evidence" value="ECO:0007669"/>
    <property type="project" value="UniProtKB-KW"/>
</dbReference>
<keyword evidence="4" id="KW-0808">Transferase</keyword>
<dbReference type="InterPro" id="IPR043502">
    <property type="entry name" value="DNA/RNA_pol_sf"/>
</dbReference>
<proteinExistence type="inferred from homology"/>